<keyword evidence="3" id="KW-1185">Reference proteome</keyword>
<dbReference type="AlphaFoldDB" id="A0A8G2BWE9"/>
<dbReference type="EMBL" id="FNVS01000008">
    <property type="protein sequence ID" value="SEF86811.1"/>
    <property type="molecule type" value="Genomic_DNA"/>
</dbReference>
<organism evidence="2 3">
    <name type="scientific">Parabacteroides chinchillae</name>
    <dbReference type="NCBI Taxonomy" id="871327"/>
    <lineage>
        <taxon>Bacteria</taxon>
        <taxon>Pseudomonadati</taxon>
        <taxon>Bacteroidota</taxon>
        <taxon>Bacteroidia</taxon>
        <taxon>Bacteroidales</taxon>
        <taxon>Tannerellaceae</taxon>
        <taxon>Parabacteroides</taxon>
    </lineage>
</organism>
<feature type="region of interest" description="Disordered" evidence="1">
    <location>
        <begin position="1"/>
        <end position="22"/>
    </location>
</feature>
<evidence type="ECO:0000256" key="1">
    <source>
        <dbReference type="SAM" id="MobiDB-lite"/>
    </source>
</evidence>
<evidence type="ECO:0000313" key="2">
    <source>
        <dbReference type="EMBL" id="SEF86811.1"/>
    </source>
</evidence>
<dbReference type="RefSeq" id="WP_103983325.1">
    <property type="nucleotide sequence ID" value="NZ_FNVS01000008.1"/>
</dbReference>
<sequence length="64" mass="7642">MVKIKQDRKVTTPADREEMKRLEEESDRILDLLFENPTDQRLLDKLNQIDVAYVRLSGEKSMEY</sequence>
<evidence type="ECO:0000313" key="3">
    <source>
        <dbReference type="Proteomes" id="UP000236725"/>
    </source>
</evidence>
<proteinExistence type="predicted"/>
<dbReference type="Proteomes" id="UP000236725">
    <property type="component" value="Unassembled WGS sequence"/>
</dbReference>
<name>A0A8G2BWE9_9BACT</name>
<comment type="caution">
    <text evidence="2">The sequence shown here is derived from an EMBL/GenBank/DDBJ whole genome shotgun (WGS) entry which is preliminary data.</text>
</comment>
<accession>A0A8G2BWE9</accession>
<reference evidence="2 3" key="1">
    <citation type="submission" date="2016-10" db="EMBL/GenBank/DDBJ databases">
        <authorList>
            <person name="Varghese N."/>
            <person name="Submissions S."/>
        </authorList>
    </citation>
    <scope>NUCLEOTIDE SEQUENCE [LARGE SCALE GENOMIC DNA]</scope>
    <source>
        <strain evidence="2 3">DSM 29073</strain>
    </source>
</reference>
<gene>
    <name evidence="2" type="ORF">SAMN05444001_108134</name>
</gene>
<protein>
    <submittedName>
        <fullName evidence="2">Uncharacterized protein</fullName>
    </submittedName>
</protein>